<dbReference type="EMBL" id="CP033169">
    <property type="protein sequence ID" value="AYO31863.1"/>
    <property type="molecule type" value="Genomic_DNA"/>
</dbReference>
<feature type="domain" description="HTH cro/C1-type" evidence="1">
    <location>
        <begin position="20"/>
        <end position="52"/>
    </location>
</feature>
<evidence type="ECO:0000259" key="1">
    <source>
        <dbReference type="PROSITE" id="PS50943"/>
    </source>
</evidence>
<evidence type="ECO:0000313" key="3">
    <source>
        <dbReference type="Proteomes" id="UP000280960"/>
    </source>
</evidence>
<protein>
    <submittedName>
        <fullName evidence="2">Helix-turn-helix domain-containing protein</fullName>
    </submittedName>
</protein>
<accession>A0A3G2R8X2</accession>
<proteinExistence type="predicted"/>
<reference evidence="2 3" key="1">
    <citation type="submission" date="2018-10" db="EMBL/GenBank/DDBJ databases">
        <authorList>
            <person name="Zhang X."/>
        </authorList>
    </citation>
    <scope>NUCLEOTIDE SEQUENCE [LARGE SCALE GENOMIC DNA]</scope>
    <source>
        <strain evidence="2 3">SK-G1</strain>
    </source>
</reference>
<gene>
    <name evidence="2" type="ORF">D2962_15740</name>
</gene>
<dbReference type="AlphaFoldDB" id="A0A3G2R8X2"/>
<dbReference type="KEGG" id="bacg:D2962_15740"/>
<dbReference type="InterPro" id="IPR001387">
    <property type="entry name" value="Cro/C1-type_HTH"/>
</dbReference>
<keyword evidence="3" id="KW-1185">Reference proteome</keyword>
<dbReference type="Proteomes" id="UP000280960">
    <property type="component" value="Chromosome"/>
</dbReference>
<organism evidence="2 3">
    <name type="scientific">Biomaibacter acetigenes</name>
    <dbReference type="NCBI Taxonomy" id="2316383"/>
    <lineage>
        <taxon>Bacteria</taxon>
        <taxon>Bacillati</taxon>
        <taxon>Bacillota</taxon>
        <taxon>Clostridia</taxon>
        <taxon>Thermosediminibacterales</taxon>
        <taxon>Tepidanaerobacteraceae</taxon>
        <taxon>Biomaibacter</taxon>
    </lineage>
</organism>
<evidence type="ECO:0000313" key="2">
    <source>
        <dbReference type="EMBL" id="AYO31863.1"/>
    </source>
</evidence>
<dbReference type="PROSITE" id="PS50943">
    <property type="entry name" value="HTH_CROC1"/>
    <property type="match status" value="1"/>
</dbReference>
<sequence>MDLIRIGDKLISMEKIIESIEEMLKLRQQGLSQAEVAKKFDTDRTFISRLENLGEVRKGKTIALVGFPIKNIDEIRDMAVQEGVDYVLLMTDKERWDFVYEKTGIELLNEVMGLIYKVRQYDVVIIIGSDQRLRLFKALLDKEVVSISIGKSPITQDKYIDPDSLREVIRKLKKGDD</sequence>
<name>A0A3G2R8X2_9FIRM</name>
<dbReference type="RefSeq" id="WP_120767320.1">
    <property type="nucleotide sequence ID" value="NZ_CP033169.1"/>
</dbReference>